<dbReference type="PANTHER" id="PTHR47360:SF1">
    <property type="entry name" value="ENDOPEPTIDASE NLPC-RELATED"/>
    <property type="match status" value="1"/>
</dbReference>
<evidence type="ECO:0000256" key="2">
    <source>
        <dbReference type="ARBA" id="ARBA00022670"/>
    </source>
</evidence>
<dbReference type="InterPro" id="IPR038765">
    <property type="entry name" value="Papain-like_cys_pep_sf"/>
</dbReference>
<dbReference type="Gene3D" id="3.90.1720.10">
    <property type="entry name" value="endopeptidase domain like (from Nostoc punctiforme)"/>
    <property type="match status" value="1"/>
</dbReference>
<proteinExistence type="inferred from homology"/>
<evidence type="ECO:0000256" key="5">
    <source>
        <dbReference type="ARBA" id="ARBA00022807"/>
    </source>
</evidence>
<dbReference type="EMBL" id="RQFT01000012">
    <property type="protein sequence ID" value="TGL03526.1"/>
    <property type="molecule type" value="Genomic_DNA"/>
</dbReference>
<keyword evidence="4" id="KW-0378">Hydrolase</keyword>
<dbReference type="GO" id="GO:0006508">
    <property type="term" value="P:proteolysis"/>
    <property type="evidence" value="ECO:0007669"/>
    <property type="project" value="UniProtKB-KW"/>
</dbReference>
<dbReference type="SUPFAM" id="SSF54001">
    <property type="entry name" value="Cysteine proteinases"/>
    <property type="match status" value="1"/>
</dbReference>
<dbReference type="Proteomes" id="UP000297641">
    <property type="component" value="Unassembled WGS sequence"/>
</dbReference>
<dbReference type="RefSeq" id="WP_135771833.1">
    <property type="nucleotide sequence ID" value="NZ_RQFT01000012.1"/>
</dbReference>
<evidence type="ECO:0000313" key="7">
    <source>
        <dbReference type="EMBL" id="TGL03526.1"/>
    </source>
</evidence>
<dbReference type="Pfam" id="PF00877">
    <property type="entry name" value="NLPC_P60"/>
    <property type="match status" value="1"/>
</dbReference>
<keyword evidence="5" id="KW-0788">Thiol protease</keyword>
<dbReference type="AlphaFoldDB" id="A0A7I0HPK5"/>
<evidence type="ECO:0000256" key="1">
    <source>
        <dbReference type="ARBA" id="ARBA00007074"/>
    </source>
</evidence>
<comment type="similarity">
    <text evidence="1">Belongs to the peptidase C40 family.</text>
</comment>
<accession>A0A7I0HPK5</accession>
<comment type="caution">
    <text evidence="7">The sequence shown here is derived from an EMBL/GenBank/DDBJ whole genome shotgun (WGS) entry which is preliminary data.</text>
</comment>
<feature type="domain" description="NlpC/P60" evidence="6">
    <location>
        <begin position="286"/>
        <end position="414"/>
    </location>
</feature>
<dbReference type="GO" id="GO:0008234">
    <property type="term" value="F:cysteine-type peptidase activity"/>
    <property type="evidence" value="ECO:0007669"/>
    <property type="project" value="UniProtKB-KW"/>
</dbReference>
<dbReference type="InterPro" id="IPR052062">
    <property type="entry name" value="Murein_DD/LD_carboxypeptidase"/>
</dbReference>
<name>A0A7I0HPK5_9LEPT</name>
<evidence type="ECO:0000259" key="6">
    <source>
        <dbReference type="PROSITE" id="PS51935"/>
    </source>
</evidence>
<dbReference type="InterPro" id="IPR000064">
    <property type="entry name" value="NLP_P60_dom"/>
</dbReference>
<dbReference type="PANTHER" id="PTHR47360">
    <property type="entry name" value="MUREIN DD-ENDOPEPTIDASE MEPS/MUREIN LD-CARBOXYPEPTIDASE"/>
    <property type="match status" value="1"/>
</dbReference>
<sequence>MFSKCFLQSFNRIFFLLVLFFPYLIYSQNLDSLLETGYNKQETLLIRNEIRKKLGERANQKDIQTIIQSLRVWAVFESMPASEFAMEVERFVVLADHGYLWEEVEELIPYFITVKPTKSEIPFLGKFYKEMNLSQVPEEEILYFFQLAKKNRWSGDTVFVAGRLYVLLRKKEPNSGLVFKQLENKLPKKISSLIPEKQKKLLAEIKGEFKVDTTDSKWNLVVDDTLSVLSGKNSIKDFEVSSRRTEIIWNEEGEWITKERPKLDPGLIFNEAQYDVVTTPNQGHKESKRKLVDPVGRQWIGTPYLYGGYSKRGIDCSGLTKSILTDPKIGMKEKAIPRSAKDQSLIGKFVTREKQEIGNLVFFSASPNAKKITHVGLVLENGNFIHASTSRGVVIQSLSEKWWKERYVTGRDIFTGGN</sequence>
<reference evidence="7 8" key="1">
    <citation type="journal article" date="2019" name="PLoS Negl. Trop. Dis.">
        <title>Revisiting the worldwide diversity of Leptospira species in the environment.</title>
        <authorList>
            <person name="Vincent A.T."/>
            <person name="Schiettekatte O."/>
            <person name="Bourhy P."/>
            <person name="Veyrier F.J."/>
            <person name="Picardeau M."/>
        </authorList>
    </citation>
    <scope>NUCLEOTIDE SEQUENCE [LARGE SCALE GENOMIC DNA]</scope>
    <source>
        <strain evidence="7 8">201800273</strain>
    </source>
</reference>
<gene>
    <name evidence="7" type="ORF">EHQ43_17355</name>
</gene>
<evidence type="ECO:0000256" key="3">
    <source>
        <dbReference type="ARBA" id="ARBA00022729"/>
    </source>
</evidence>
<keyword evidence="2" id="KW-0645">Protease</keyword>
<protein>
    <submittedName>
        <fullName evidence="7">NlpC/P60 family protein</fullName>
    </submittedName>
</protein>
<organism evidence="7 8">
    <name type="scientific">Leptospira bouyouniensis</name>
    <dbReference type="NCBI Taxonomy" id="2484911"/>
    <lineage>
        <taxon>Bacteria</taxon>
        <taxon>Pseudomonadati</taxon>
        <taxon>Spirochaetota</taxon>
        <taxon>Spirochaetia</taxon>
        <taxon>Leptospirales</taxon>
        <taxon>Leptospiraceae</taxon>
        <taxon>Leptospira</taxon>
    </lineage>
</organism>
<evidence type="ECO:0000256" key="4">
    <source>
        <dbReference type="ARBA" id="ARBA00022801"/>
    </source>
</evidence>
<dbReference type="PROSITE" id="PS51935">
    <property type="entry name" value="NLPC_P60"/>
    <property type="match status" value="1"/>
</dbReference>
<evidence type="ECO:0000313" key="8">
    <source>
        <dbReference type="Proteomes" id="UP000297641"/>
    </source>
</evidence>
<keyword evidence="3" id="KW-0732">Signal</keyword>